<dbReference type="EMBL" id="JANJYJ010000008">
    <property type="protein sequence ID" value="KAK3192918.1"/>
    <property type="molecule type" value="Genomic_DNA"/>
</dbReference>
<sequence>MHREMKFSGGIVLQLLLRELYHDGPTDEMRFILGNQNVHFFRVEFCLITGPKFGVILDIDVYDAWRMTYTKGTLVVEMRQRGEKDHELQKEMNIDQELEKEMNSDHELEKKMNLGLGEEYELGIYGEFKVRERSRFQTTKSEI</sequence>
<comment type="caution">
    <text evidence="1">The sequence shown here is derived from an EMBL/GenBank/DDBJ whole genome shotgun (WGS) entry which is preliminary data.</text>
</comment>
<evidence type="ECO:0000313" key="1">
    <source>
        <dbReference type="EMBL" id="KAK3192918.1"/>
    </source>
</evidence>
<proteinExistence type="predicted"/>
<protein>
    <submittedName>
        <fullName evidence="1">Uncharacterized protein</fullName>
    </submittedName>
</protein>
<keyword evidence="2" id="KW-1185">Reference proteome</keyword>
<dbReference type="Proteomes" id="UP001281410">
    <property type="component" value="Unassembled WGS sequence"/>
</dbReference>
<organism evidence="1 2">
    <name type="scientific">Dipteronia sinensis</name>
    <dbReference type="NCBI Taxonomy" id="43782"/>
    <lineage>
        <taxon>Eukaryota</taxon>
        <taxon>Viridiplantae</taxon>
        <taxon>Streptophyta</taxon>
        <taxon>Embryophyta</taxon>
        <taxon>Tracheophyta</taxon>
        <taxon>Spermatophyta</taxon>
        <taxon>Magnoliopsida</taxon>
        <taxon>eudicotyledons</taxon>
        <taxon>Gunneridae</taxon>
        <taxon>Pentapetalae</taxon>
        <taxon>rosids</taxon>
        <taxon>malvids</taxon>
        <taxon>Sapindales</taxon>
        <taxon>Sapindaceae</taxon>
        <taxon>Hippocastanoideae</taxon>
        <taxon>Acereae</taxon>
        <taxon>Dipteronia</taxon>
    </lineage>
</organism>
<gene>
    <name evidence="1" type="ORF">Dsin_024228</name>
</gene>
<reference evidence="1" key="1">
    <citation type="journal article" date="2023" name="Plant J.">
        <title>Genome sequences and population genomics provide insights into the demographic history, inbreeding, and mutation load of two 'living fossil' tree species of Dipteronia.</title>
        <authorList>
            <person name="Feng Y."/>
            <person name="Comes H.P."/>
            <person name="Chen J."/>
            <person name="Zhu S."/>
            <person name="Lu R."/>
            <person name="Zhang X."/>
            <person name="Li P."/>
            <person name="Qiu J."/>
            <person name="Olsen K.M."/>
            <person name="Qiu Y."/>
        </authorList>
    </citation>
    <scope>NUCLEOTIDE SEQUENCE</scope>
    <source>
        <strain evidence="1">NBL</strain>
    </source>
</reference>
<name>A0AAE0DW04_9ROSI</name>
<dbReference type="AlphaFoldDB" id="A0AAE0DW04"/>
<accession>A0AAE0DW04</accession>
<evidence type="ECO:0000313" key="2">
    <source>
        <dbReference type="Proteomes" id="UP001281410"/>
    </source>
</evidence>